<reference evidence="1 2" key="1">
    <citation type="submission" date="2014-03" db="EMBL/GenBank/DDBJ databases">
        <title>Draft genome sequence of the novel thermoacidophilic archaea Acidianus copahuensis ALE1 strain, isolated from Copahue volcanic area in Neuquen Argentina.</title>
        <authorList>
            <person name="Urbieta M.S."/>
            <person name="Rascovan N."/>
            <person name="Castro C."/>
            <person name="Revale S."/>
            <person name="Giaveno M.A."/>
            <person name="Vazquez M.P."/>
            <person name="Donati E.R."/>
        </authorList>
    </citation>
    <scope>NUCLEOTIDE SEQUENCE [LARGE SCALE GENOMIC DNA]</scope>
    <source>
        <strain evidence="1 2">ALE1</strain>
    </source>
</reference>
<proteinExistence type="predicted"/>
<dbReference type="SUPFAM" id="SSF88723">
    <property type="entry name" value="PIN domain-like"/>
    <property type="match status" value="1"/>
</dbReference>
<dbReference type="OrthoDB" id="39195at2157"/>
<dbReference type="InterPro" id="IPR029060">
    <property type="entry name" value="PIN-like_dom_sf"/>
</dbReference>
<sequence>MYAVISPSAFPKISKIMGELSGFTFYITTYGVSYALSRGIDIDSILDRGIKVRAFSHNFRPIEGLDMPESEAILVARELNSVLVTSDENVKKAAEKEGIKVLMI</sequence>
<dbReference type="AlphaFoldDB" id="A0A031LPU2"/>
<name>A0A031LPU2_9CREN</name>
<comment type="caution">
    <text evidence="1">The sequence shown here is derived from an EMBL/GenBank/DDBJ whole genome shotgun (WGS) entry which is preliminary data.</text>
</comment>
<accession>A0A031LPU2</accession>
<protein>
    <recommendedName>
        <fullName evidence="3">PIN domain-containing protein</fullName>
    </recommendedName>
</protein>
<dbReference type="CDD" id="cd18716">
    <property type="entry name" value="PIN_SSO1118-like"/>
    <property type="match status" value="1"/>
</dbReference>
<evidence type="ECO:0000313" key="1">
    <source>
        <dbReference type="EMBL" id="EZQ07026.1"/>
    </source>
</evidence>
<organism evidence="1 2">
    <name type="scientific">Candidatus Acidianus copahuensis</name>
    <dbReference type="NCBI Taxonomy" id="1160895"/>
    <lineage>
        <taxon>Archaea</taxon>
        <taxon>Thermoproteota</taxon>
        <taxon>Thermoprotei</taxon>
        <taxon>Sulfolobales</taxon>
        <taxon>Sulfolobaceae</taxon>
        <taxon>Acidianus</taxon>
    </lineage>
</organism>
<gene>
    <name evidence="1" type="ORF">CM19_06620</name>
</gene>
<dbReference type="Proteomes" id="UP000024332">
    <property type="component" value="Unassembled WGS sequence"/>
</dbReference>
<keyword evidence="2" id="KW-1185">Reference proteome</keyword>
<evidence type="ECO:0008006" key="3">
    <source>
        <dbReference type="Google" id="ProtNLM"/>
    </source>
</evidence>
<dbReference type="RefSeq" id="WP_048099544.1">
    <property type="nucleotide sequence ID" value="NZ_JFZT01000039.1"/>
</dbReference>
<evidence type="ECO:0000313" key="2">
    <source>
        <dbReference type="Proteomes" id="UP000024332"/>
    </source>
</evidence>
<dbReference type="EMBL" id="JFZT01000039">
    <property type="protein sequence ID" value="EZQ07026.1"/>
    <property type="molecule type" value="Genomic_DNA"/>
</dbReference>
<dbReference type="Gene3D" id="3.40.50.1010">
    <property type="entry name" value="5'-nuclease"/>
    <property type="match status" value="1"/>
</dbReference>